<keyword evidence="8" id="KW-0411">Iron-sulfur</keyword>
<accession>A0A348AET8</accession>
<name>A0A348AET8_9FIRM</name>
<feature type="domain" description="4Fe-4S Mo/W bis-MGD-type" evidence="9">
    <location>
        <begin position="54"/>
        <end position="115"/>
    </location>
</feature>
<gene>
    <name evidence="10" type="primary">dmsA</name>
    <name evidence="10" type="ORF">MAMMFC1_00219</name>
</gene>
<evidence type="ECO:0000256" key="8">
    <source>
        <dbReference type="ARBA" id="ARBA00023014"/>
    </source>
</evidence>
<keyword evidence="3" id="KW-0004">4Fe-4S</keyword>
<dbReference type="Pfam" id="PF00384">
    <property type="entry name" value="Molybdopterin"/>
    <property type="match status" value="1"/>
</dbReference>
<dbReference type="EMBL" id="AP018449">
    <property type="protein sequence ID" value="BBB89586.1"/>
    <property type="molecule type" value="Genomic_DNA"/>
</dbReference>
<dbReference type="InterPro" id="IPR006963">
    <property type="entry name" value="Mopterin_OxRdtase_4Fe-4S_dom"/>
</dbReference>
<keyword evidence="7" id="KW-0408">Iron</keyword>
<keyword evidence="5" id="KW-0732">Signal</keyword>
<proteinExistence type="inferred from homology"/>
<keyword evidence="4" id="KW-0479">Metal-binding</keyword>
<dbReference type="EC" id="1.8.5.3" evidence="10"/>
<reference evidence="10 11" key="1">
    <citation type="journal article" date="2018" name="Int. J. Syst. Evol. Microbiol.">
        <title>Methylomusa anaerophila gen. nov., sp. nov., an anaerobic methanol-utilizing bacterium isolated from a microbial fuel cell.</title>
        <authorList>
            <person name="Amano N."/>
            <person name="Yamamuro A."/>
            <person name="Miyahara M."/>
            <person name="Kouzuma A."/>
            <person name="Abe T."/>
            <person name="Watanabe K."/>
        </authorList>
    </citation>
    <scope>NUCLEOTIDE SEQUENCE [LARGE SCALE GENOMIC DNA]</scope>
    <source>
        <strain evidence="10 11">MMFC1</strain>
    </source>
</reference>
<evidence type="ECO:0000313" key="10">
    <source>
        <dbReference type="EMBL" id="BBB89586.1"/>
    </source>
</evidence>
<dbReference type="PROSITE" id="PS51318">
    <property type="entry name" value="TAT"/>
    <property type="match status" value="1"/>
</dbReference>
<protein>
    <submittedName>
        <fullName evidence="10">Dimethyl sulfoxide reductase DmsA</fullName>
        <ecNumber evidence="10">1.8.5.3</ecNumber>
    </submittedName>
</protein>
<dbReference type="GO" id="GO:0009061">
    <property type="term" value="P:anaerobic respiration"/>
    <property type="evidence" value="ECO:0007669"/>
    <property type="project" value="TreeGrafter"/>
</dbReference>
<evidence type="ECO:0000313" key="11">
    <source>
        <dbReference type="Proteomes" id="UP000276437"/>
    </source>
</evidence>
<evidence type="ECO:0000256" key="3">
    <source>
        <dbReference type="ARBA" id="ARBA00022485"/>
    </source>
</evidence>
<dbReference type="Pfam" id="PF01568">
    <property type="entry name" value="Molydop_binding"/>
    <property type="match status" value="1"/>
</dbReference>
<dbReference type="InterPro" id="IPR006656">
    <property type="entry name" value="Mopterin_OxRdtase"/>
</dbReference>
<dbReference type="InterPro" id="IPR006311">
    <property type="entry name" value="TAT_signal"/>
</dbReference>
<evidence type="ECO:0000259" key="9">
    <source>
        <dbReference type="PROSITE" id="PS51669"/>
    </source>
</evidence>
<organism evidence="10 11">
    <name type="scientific">Methylomusa anaerophila</name>
    <dbReference type="NCBI Taxonomy" id="1930071"/>
    <lineage>
        <taxon>Bacteria</taxon>
        <taxon>Bacillati</taxon>
        <taxon>Bacillota</taxon>
        <taxon>Negativicutes</taxon>
        <taxon>Selenomonadales</taxon>
        <taxon>Sporomusaceae</taxon>
        <taxon>Methylomusa</taxon>
    </lineage>
</organism>
<dbReference type="SMART" id="SM00926">
    <property type="entry name" value="Molybdop_Fe4S4"/>
    <property type="match status" value="1"/>
</dbReference>
<dbReference type="GO" id="GO:0009055">
    <property type="term" value="F:electron transfer activity"/>
    <property type="evidence" value="ECO:0007669"/>
    <property type="project" value="TreeGrafter"/>
</dbReference>
<dbReference type="Gene3D" id="2.20.25.90">
    <property type="entry name" value="ADC-like domains"/>
    <property type="match status" value="1"/>
</dbReference>
<dbReference type="InterPro" id="IPR027467">
    <property type="entry name" value="MopterinOxRdtase_cofactor_BS"/>
</dbReference>
<dbReference type="InterPro" id="IPR006657">
    <property type="entry name" value="MoPterin_dinucl-bd_dom"/>
</dbReference>
<dbReference type="RefSeq" id="WP_126305715.1">
    <property type="nucleotide sequence ID" value="NZ_AP018449.1"/>
</dbReference>
<dbReference type="InterPro" id="IPR009010">
    <property type="entry name" value="Asp_de-COase-like_dom_sf"/>
</dbReference>
<keyword evidence="11" id="KW-1185">Reference proteome</keyword>
<dbReference type="Gene3D" id="3.40.50.740">
    <property type="match status" value="1"/>
</dbReference>
<comment type="similarity">
    <text evidence="2">Belongs to the prokaryotic molybdopterin-containing oxidoreductase family.</text>
</comment>
<keyword evidence="6 10" id="KW-0560">Oxidoreductase</keyword>
<dbReference type="KEGG" id="mana:MAMMFC1_00219"/>
<dbReference type="SUPFAM" id="SSF50692">
    <property type="entry name" value="ADC-like"/>
    <property type="match status" value="1"/>
</dbReference>
<dbReference type="PANTHER" id="PTHR43742:SF3">
    <property type="entry name" value="DIMETHYL SULFOXIDE REDUCTASE DMSA"/>
    <property type="match status" value="1"/>
</dbReference>
<evidence type="ECO:0000256" key="5">
    <source>
        <dbReference type="ARBA" id="ARBA00022729"/>
    </source>
</evidence>
<dbReference type="AlphaFoldDB" id="A0A348AET8"/>
<evidence type="ECO:0000256" key="2">
    <source>
        <dbReference type="ARBA" id="ARBA00010312"/>
    </source>
</evidence>
<dbReference type="Pfam" id="PF04879">
    <property type="entry name" value="Molybdop_Fe4S4"/>
    <property type="match status" value="1"/>
</dbReference>
<evidence type="ECO:0000256" key="1">
    <source>
        <dbReference type="ARBA" id="ARBA00001966"/>
    </source>
</evidence>
<dbReference type="GO" id="GO:0043546">
    <property type="term" value="F:molybdopterin cofactor binding"/>
    <property type="evidence" value="ECO:0007669"/>
    <property type="project" value="InterPro"/>
</dbReference>
<dbReference type="GO" id="GO:0051539">
    <property type="term" value="F:4 iron, 4 sulfur cluster binding"/>
    <property type="evidence" value="ECO:0007669"/>
    <property type="project" value="UniProtKB-KW"/>
</dbReference>
<dbReference type="SUPFAM" id="SSF53706">
    <property type="entry name" value="Formate dehydrogenase/DMSO reductase, domains 1-3"/>
    <property type="match status" value="1"/>
</dbReference>
<dbReference type="OrthoDB" id="219031at2"/>
<evidence type="ECO:0000256" key="4">
    <source>
        <dbReference type="ARBA" id="ARBA00022723"/>
    </source>
</evidence>
<dbReference type="GO" id="GO:0030151">
    <property type="term" value="F:molybdenum ion binding"/>
    <property type="evidence" value="ECO:0007669"/>
    <property type="project" value="TreeGrafter"/>
</dbReference>
<sequence>MNLLEKAKYYPISRRTFLEMTGTAVAGTVAVMTFPVCGLFRAEAAFANGINQEGRWVNAACWHNCGGRCVLKAYVIDGVVVRQKTDDTHPDSPDFPQQRACWRGRAQRQQVLGADRLKYPMKRKHWQPGGGNKELRGRDEWVRISWDEALDLVADELKRIKAAYGNQAILGQVRQGMERTLSLFGGYTTSWGSTSWGTWVDVGPAVMGPYGDAYSSTGNDRLRLRQSKLIIMWGANPAWSSGGNPAYNFLQARKAGAKFIFIDPFYTDTARVLADEWIPIRPATDAALLLGMAYVMITEDSPARPLIDWEFLNKCTVGFDAGHMPAGADPKENFKDYVLGIEDGQPKTPAWAAEICGVAPEKIRRLAIEYATTKPASVICGGASTRTHRAEQTAQAFITLACMTGNIGVPGAGTGLSCHNRAGNAGPGLVKAGDPGVPAIKNPLTSSINQNELWDAVLTGKYTAGKNDRRDIDIRCVYYDAVATLNQKMGAAKGIEAHREKLEFVVTQAFNLNTQAKFSDIVLPITTQWEKYGGFIGYGTSFSSNREILLWFSQVVDPVFEAKDDIWVAVEIGKRLGLDAKQIDPVPLKQQVFNQAAGAMVIADNGQDYEKLVTITEEDIEELGVTGKPQTGRIAFREFREKGIYQVQRAPGDHFGFTELEDYRNNPEKYPRATPSKKIEIHSQKLADKITSYGWTVKAPIAKYEKPEEGYEDTFQDWNNKVKGEYPLQLYTIHYPRRTHSLFDNVPWLREAFPQEFIMNTSDARSLGLKQGDIVKIASRHGVVVRPLYLTERMMPGVVTLGQGAWIELDEENSVDKSGNVNILEGGIPTGQGHMGANSCNVKVEKYDQELLPDVEWPQRIVL</sequence>
<comment type="cofactor">
    <cofactor evidence="1">
        <name>[4Fe-4S] cluster</name>
        <dbReference type="ChEBI" id="CHEBI:49883"/>
    </cofactor>
</comment>
<evidence type="ECO:0000256" key="6">
    <source>
        <dbReference type="ARBA" id="ARBA00023002"/>
    </source>
</evidence>
<dbReference type="InterPro" id="IPR050612">
    <property type="entry name" value="Prok_Mopterin_Oxidored"/>
</dbReference>
<dbReference type="Gene3D" id="2.40.40.20">
    <property type="match status" value="1"/>
</dbReference>
<dbReference type="GO" id="GO:0016491">
    <property type="term" value="F:oxidoreductase activity"/>
    <property type="evidence" value="ECO:0007669"/>
    <property type="project" value="UniProtKB-KW"/>
</dbReference>
<dbReference type="PROSITE" id="PS51669">
    <property type="entry name" value="4FE4S_MOW_BIS_MGD"/>
    <property type="match status" value="1"/>
</dbReference>
<evidence type="ECO:0000256" key="7">
    <source>
        <dbReference type="ARBA" id="ARBA00023004"/>
    </source>
</evidence>
<dbReference type="GO" id="GO:0030288">
    <property type="term" value="C:outer membrane-bounded periplasmic space"/>
    <property type="evidence" value="ECO:0007669"/>
    <property type="project" value="TreeGrafter"/>
</dbReference>
<dbReference type="PROSITE" id="PS00551">
    <property type="entry name" value="MOLYBDOPTERIN_PROK_1"/>
    <property type="match status" value="1"/>
</dbReference>
<dbReference type="PANTHER" id="PTHR43742">
    <property type="entry name" value="TRIMETHYLAMINE-N-OXIDE REDUCTASE"/>
    <property type="match status" value="1"/>
</dbReference>
<dbReference type="Proteomes" id="UP000276437">
    <property type="component" value="Chromosome"/>
</dbReference>
<dbReference type="Gene3D" id="3.40.228.10">
    <property type="entry name" value="Dimethylsulfoxide Reductase, domain 2"/>
    <property type="match status" value="1"/>
</dbReference>